<dbReference type="EMBL" id="BJWL01000267">
    <property type="protein sequence ID" value="GFS36967.1"/>
    <property type="molecule type" value="Genomic_DNA"/>
</dbReference>
<evidence type="ECO:0000313" key="2">
    <source>
        <dbReference type="Proteomes" id="UP000585474"/>
    </source>
</evidence>
<protein>
    <submittedName>
        <fullName evidence="1">Uncharacterized protein</fullName>
    </submittedName>
</protein>
<proteinExistence type="predicted"/>
<dbReference type="Proteomes" id="UP000585474">
    <property type="component" value="Unassembled WGS sequence"/>
</dbReference>
<name>A0A7J0DKC1_9ERIC</name>
<reference evidence="2" key="1">
    <citation type="submission" date="2019-07" db="EMBL/GenBank/DDBJ databases">
        <title>De Novo Assembly of kiwifruit Actinidia rufa.</title>
        <authorList>
            <person name="Sugita-Konishi S."/>
            <person name="Sato K."/>
            <person name="Mori E."/>
            <person name="Abe Y."/>
            <person name="Kisaki G."/>
            <person name="Hamano K."/>
            <person name="Suezawa K."/>
            <person name="Otani M."/>
            <person name="Fukuda T."/>
            <person name="Manabe T."/>
            <person name="Gomi K."/>
            <person name="Tabuchi M."/>
            <person name="Akimitsu K."/>
            <person name="Kataoka I."/>
        </authorList>
    </citation>
    <scope>NUCLEOTIDE SEQUENCE [LARGE SCALE GENOMIC DNA]</scope>
    <source>
        <strain evidence="2">cv. Fuchu</strain>
    </source>
</reference>
<evidence type="ECO:0000313" key="1">
    <source>
        <dbReference type="EMBL" id="GFS36967.1"/>
    </source>
</evidence>
<sequence>MAEQNAKDKMGKQSRIEECCGSKKFFGESWSGPAANDPLRLCRVRAGQFVNPRLGNLSPWKLRTEVRGNITGALKWLQEVKFVFPVAANDLMKKPKTHQVGDASKPKRND</sequence>
<accession>A0A7J0DKC1</accession>
<dbReference type="AlphaFoldDB" id="A0A7J0DKC1"/>
<organism evidence="1 2">
    <name type="scientific">Actinidia rufa</name>
    <dbReference type="NCBI Taxonomy" id="165716"/>
    <lineage>
        <taxon>Eukaryota</taxon>
        <taxon>Viridiplantae</taxon>
        <taxon>Streptophyta</taxon>
        <taxon>Embryophyta</taxon>
        <taxon>Tracheophyta</taxon>
        <taxon>Spermatophyta</taxon>
        <taxon>Magnoliopsida</taxon>
        <taxon>eudicotyledons</taxon>
        <taxon>Gunneridae</taxon>
        <taxon>Pentapetalae</taxon>
        <taxon>asterids</taxon>
        <taxon>Ericales</taxon>
        <taxon>Actinidiaceae</taxon>
        <taxon>Actinidia</taxon>
    </lineage>
</organism>
<comment type="caution">
    <text evidence="1">The sequence shown here is derived from an EMBL/GenBank/DDBJ whole genome shotgun (WGS) entry which is preliminary data.</text>
</comment>
<gene>
    <name evidence="1" type="ORF">Acr_00g0048970</name>
</gene>
<keyword evidence="2" id="KW-1185">Reference proteome</keyword>